<dbReference type="EMBL" id="JBBPBK010000033">
    <property type="protein sequence ID" value="KAK9267004.1"/>
    <property type="molecule type" value="Genomic_DNA"/>
</dbReference>
<dbReference type="Proteomes" id="UP001415857">
    <property type="component" value="Unassembled WGS sequence"/>
</dbReference>
<evidence type="ECO:0000256" key="3">
    <source>
        <dbReference type="ARBA" id="ARBA00022640"/>
    </source>
</evidence>
<keyword evidence="6" id="KW-0472">Membrane</keyword>
<evidence type="ECO:0000256" key="2">
    <source>
        <dbReference type="ARBA" id="ARBA00022528"/>
    </source>
</evidence>
<dbReference type="GO" id="GO:0005509">
    <property type="term" value="F:calcium ion binding"/>
    <property type="evidence" value="ECO:0007669"/>
    <property type="project" value="InterPro"/>
</dbReference>
<evidence type="ECO:0000256" key="4">
    <source>
        <dbReference type="ARBA" id="ARBA00022946"/>
    </source>
</evidence>
<name>A0AAP0N9H1_LIQFO</name>
<dbReference type="PANTHER" id="PTHR33399:SF6">
    <property type="entry name" value="PSBQ-LIKE PROTEIN 3, CHLOROPLASTIC"/>
    <property type="match status" value="1"/>
</dbReference>
<keyword evidence="5" id="KW-0793">Thylakoid</keyword>
<dbReference type="GO" id="GO:0009535">
    <property type="term" value="C:chloroplast thylakoid membrane"/>
    <property type="evidence" value="ECO:0007669"/>
    <property type="project" value="UniProtKB-SubCell"/>
</dbReference>
<keyword evidence="3" id="KW-0934">Plastid</keyword>
<dbReference type="Gene3D" id="1.20.120.290">
    <property type="entry name" value="Oxygen-evolving enhancer protein 3 (PsbQ), four-helix up-down bundle"/>
    <property type="match status" value="1"/>
</dbReference>
<keyword evidence="9" id="KW-1185">Reference proteome</keyword>
<dbReference type="SUPFAM" id="SSF101112">
    <property type="entry name" value="Oxygen-evolving enhancer protein 3"/>
    <property type="match status" value="1"/>
</dbReference>
<evidence type="ECO:0000256" key="7">
    <source>
        <dbReference type="ARBA" id="ARBA00035649"/>
    </source>
</evidence>
<keyword evidence="4" id="KW-0809">Transit peptide</keyword>
<dbReference type="Pfam" id="PF05757">
    <property type="entry name" value="PsbQ"/>
    <property type="match status" value="1"/>
</dbReference>
<dbReference type="GO" id="GO:0019898">
    <property type="term" value="C:extrinsic component of membrane"/>
    <property type="evidence" value="ECO:0007669"/>
    <property type="project" value="InterPro"/>
</dbReference>
<reference evidence="8 9" key="1">
    <citation type="journal article" date="2024" name="Plant J.">
        <title>Genome sequences and population genomics reveal climatic adaptation and genomic divergence between two closely related sweetgum species.</title>
        <authorList>
            <person name="Xu W.Q."/>
            <person name="Ren C.Q."/>
            <person name="Zhang X.Y."/>
            <person name="Comes H.P."/>
            <person name="Liu X.H."/>
            <person name="Li Y.G."/>
            <person name="Kettle C.J."/>
            <person name="Jalonen R."/>
            <person name="Gaisberger H."/>
            <person name="Ma Y.Z."/>
            <person name="Qiu Y.X."/>
        </authorList>
    </citation>
    <scope>NUCLEOTIDE SEQUENCE [LARGE SCALE GENOMIC DNA]</scope>
    <source>
        <strain evidence="8">Hangzhou</strain>
    </source>
</reference>
<dbReference type="InterPro" id="IPR008797">
    <property type="entry name" value="PSII_PsbQ"/>
</dbReference>
<gene>
    <name evidence="8" type="ORF">L1049_021398</name>
</gene>
<proteinExistence type="inferred from homology"/>
<dbReference type="GO" id="GO:0009654">
    <property type="term" value="C:photosystem II oxygen evolving complex"/>
    <property type="evidence" value="ECO:0007669"/>
    <property type="project" value="InterPro"/>
</dbReference>
<sequence length="184" mass="20893">MALLPSVLHPNLQYFSPSFTCYLKRSFKSREASQKGLQSNLSRRIGAIAAMASVLLAREVIFSEEIANGLDFRMTTPDQTVEEAESGIRSHAQALLEVKALIESGSWVEAQKALRKSSSYLKQDIYTIIQDKPGNKRPQLRKLYTNLFNYVTRLDYAARDKDATRVWECYENIVVALDDILSRL</sequence>
<evidence type="ECO:0000313" key="8">
    <source>
        <dbReference type="EMBL" id="KAK9267004.1"/>
    </source>
</evidence>
<comment type="subcellular location">
    <subcellularLocation>
        <location evidence="1">Plastid</location>
        <location evidence="1">Chloroplast thylakoid membrane</location>
    </subcellularLocation>
</comment>
<evidence type="ECO:0000256" key="1">
    <source>
        <dbReference type="ARBA" id="ARBA00004334"/>
    </source>
</evidence>
<evidence type="ECO:0000256" key="6">
    <source>
        <dbReference type="ARBA" id="ARBA00023136"/>
    </source>
</evidence>
<evidence type="ECO:0000256" key="5">
    <source>
        <dbReference type="ARBA" id="ARBA00023078"/>
    </source>
</evidence>
<evidence type="ECO:0008006" key="10">
    <source>
        <dbReference type="Google" id="ProtNLM"/>
    </source>
</evidence>
<organism evidence="8 9">
    <name type="scientific">Liquidambar formosana</name>
    <name type="common">Formosan gum</name>
    <dbReference type="NCBI Taxonomy" id="63359"/>
    <lineage>
        <taxon>Eukaryota</taxon>
        <taxon>Viridiplantae</taxon>
        <taxon>Streptophyta</taxon>
        <taxon>Embryophyta</taxon>
        <taxon>Tracheophyta</taxon>
        <taxon>Spermatophyta</taxon>
        <taxon>Magnoliopsida</taxon>
        <taxon>eudicotyledons</taxon>
        <taxon>Gunneridae</taxon>
        <taxon>Pentapetalae</taxon>
        <taxon>Saxifragales</taxon>
        <taxon>Altingiaceae</taxon>
        <taxon>Liquidambar</taxon>
    </lineage>
</organism>
<dbReference type="GO" id="GO:0009767">
    <property type="term" value="P:photosynthetic electron transport chain"/>
    <property type="evidence" value="ECO:0007669"/>
    <property type="project" value="TreeGrafter"/>
</dbReference>
<accession>A0AAP0N9H1</accession>
<dbReference type="InterPro" id="IPR054099">
    <property type="entry name" value="PSII_PsbQ_pln"/>
</dbReference>
<comment type="caution">
    <text evidence="8">The sequence shown here is derived from an EMBL/GenBank/DDBJ whole genome shotgun (WGS) entry which is preliminary data.</text>
</comment>
<dbReference type="FunFam" id="1.20.120.290:FF:000004">
    <property type="entry name" value="Oxygen-evolving enhancer protein 3"/>
    <property type="match status" value="1"/>
</dbReference>
<dbReference type="PANTHER" id="PTHR33399">
    <property type="entry name" value="OXYGEN-EVOLVING ENHANCER PROTEIN 3-1, CHLOROPLASTIC"/>
    <property type="match status" value="1"/>
</dbReference>
<evidence type="ECO:0000313" key="9">
    <source>
        <dbReference type="Proteomes" id="UP001415857"/>
    </source>
</evidence>
<keyword evidence="2" id="KW-0150">Chloroplast</keyword>
<protein>
    <recommendedName>
        <fullName evidence="10">PQL-like protein</fullName>
    </recommendedName>
</protein>
<dbReference type="InterPro" id="IPR023222">
    <property type="entry name" value="PsbQ-like_dom_sf"/>
</dbReference>
<dbReference type="AlphaFoldDB" id="A0AAP0N9H1"/>
<comment type="similarity">
    <text evidence="7">Belongs to the PsbQ family.</text>
</comment>